<feature type="domain" description="Bacterial bifunctional deaminase-reductase C-terminal" evidence="10">
    <location>
        <begin position="15"/>
        <end position="176"/>
    </location>
</feature>
<dbReference type="EMBL" id="JAULSV010000002">
    <property type="protein sequence ID" value="KAK0653174.1"/>
    <property type="molecule type" value="Genomic_DNA"/>
</dbReference>
<comment type="catalytic activity">
    <reaction evidence="8">
        <text>2,5-diamino-6-(1-D-ribitylamino)pyrimidin-4(3H)-one 5'-phosphate + NAD(+) = 2,5-diamino-6-(1-D-ribosylamino)pyrimidin-4(3H)-one 5'-phosphate + NADH + H(+)</text>
        <dbReference type="Rhea" id="RHEA:27274"/>
        <dbReference type="ChEBI" id="CHEBI:15378"/>
        <dbReference type="ChEBI" id="CHEBI:57540"/>
        <dbReference type="ChEBI" id="CHEBI:57945"/>
        <dbReference type="ChEBI" id="CHEBI:58890"/>
        <dbReference type="ChEBI" id="CHEBI:59545"/>
        <dbReference type="EC" id="1.1.1.302"/>
    </reaction>
</comment>
<accession>A0AA39YID8</accession>
<evidence type="ECO:0000256" key="6">
    <source>
        <dbReference type="ARBA" id="ARBA00030073"/>
    </source>
</evidence>
<evidence type="ECO:0000259" key="10">
    <source>
        <dbReference type="Pfam" id="PF01872"/>
    </source>
</evidence>
<evidence type="ECO:0000313" key="11">
    <source>
        <dbReference type="EMBL" id="KAK0653174.1"/>
    </source>
</evidence>
<evidence type="ECO:0000256" key="7">
    <source>
        <dbReference type="ARBA" id="ARBA00031630"/>
    </source>
</evidence>
<dbReference type="Gene3D" id="3.40.430.10">
    <property type="entry name" value="Dihydrofolate Reductase, subunit A"/>
    <property type="match status" value="1"/>
</dbReference>
<sequence>MVMASPAPTPQCQRLVRYNVAATLDGFIASVDGSTDWIVEDPAIDFDALHAQFSTFIMGRKTYEAMLKYGNPLAGRPQEAVIVVSSTMKPEDHPAITIEAGDPRRRLRELKEGNGKDIWVMGGGQLVGPLLEAGLVDTIEVAIMPVVIGEGAPLLARLGHEAKGGYKLSLVEATTMESSGILMTRYKVLPRASGSEST</sequence>
<evidence type="ECO:0000313" key="12">
    <source>
        <dbReference type="Proteomes" id="UP001174936"/>
    </source>
</evidence>
<protein>
    <recommendedName>
        <fullName evidence="4">2,5-diamino-6-ribosylamino-4(3H)-pyrimidinone 5'-phosphate reductase</fullName>
        <ecNumber evidence="3">1.1.1.302</ecNumber>
    </recommendedName>
    <alternativeName>
        <fullName evidence="7">2,5-diamino-6-(5-phospho-D-ribosylamino)pyrimidin-4(3H)-one reductase</fullName>
    </alternativeName>
    <alternativeName>
        <fullName evidence="6">2,5-diamino-6-ribitylamino-4(3H)-pyrimidinone 5'-phosphate synthase</fullName>
    </alternativeName>
</protein>
<name>A0AA39YID8_9PEZI</name>
<organism evidence="11 12">
    <name type="scientific">Cercophora newfieldiana</name>
    <dbReference type="NCBI Taxonomy" id="92897"/>
    <lineage>
        <taxon>Eukaryota</taxon>
        <taxon>Fungi</taxon>
        <taxon>Dikarya</taxon>
        <taxon>Ascomycota</taxon>
        <taxon>Pezizomycotina</taxon>
        <taxon>Sordariomycetes</taxon>
        <taxon>Sordariomycetidae</taxon>
        <taxon>Sordariales</taxon>
        <taxon>Lasiosphaeriaceae</taxon>
        <taxon>Cercophora</taxon>
    </lineage>
</organism>
<dbReference type="Pfam" id="PF01872">
    <property type="entry name" value="RibD_C"/>
    <property type="match status" value="1"/>
</dbReference>
<evidence type="ECO:0000256" key="5">
    <source>
        <dbReference type="ARBA" id="ARBA00022619"/>
    </source>
</evidence>
<dbReference type="SUPFAM" id="SSF53597">
    <property type="entry name" value="Dihydrofolate reductase-like"/>
    <property type="match status" value="1"/>
</dbReference>
<dbReference type="InterPro" id="IPR024072">
    <property type="entry name" value="DHFR-like_dom_sf"/>
</dbReference>
<comment type="catalytic activity">
    <reaction evidence="9">
        <text>2,5-diamino-6-(1-D-ribitylamino)pyrimidin-4(3H)-one 5'-phosphate + NADP(+) = 2,5-diamino-6-(1-D-ribosylamino)pyrimidin-4(3H)-one 5'-phosphate + NADPH + H(+)</text>
        <dbReference type="Rhea" id="RHEA:27278"/>
        <dbReference type="ChEBI" id="CHEBI:15378"/>
        <dbReference type="ChEBI" id="CHEBI:57783"/>
        <dbReference type="ChEBI" id="CHEBI:58349"/>
        <dbReference type="ChEBI" id="CHEBI:58890"/>
        <dbReference type="ChEBI" id="CHEBI:59545"/>
        <dbReference type="EC" id="1.1.1.302"/>
    </reaction>
</comment>
<dbReference type="GO" id="GO:0008703">
    <property type="term" value="F:5-amino-6-(5-phosphoribosylamino)uracil reductase activity"/>
    <property type="evidence" value="ECO:0007669"/>
    <property type="project" value="InterPro"/>
</dbReference>
<evidence type="ECO:0000256" key="1">
    <source>
        <dbReference type="ARBA" id="ARBA00003555"/>
    </source>
</evidence>
<dbReference type="PANTHER" id="PTHR38011">
    <property type="entry name" value="DIHYDROFOLATE REDUCTASE FAMILY PROTEIN (AFU_ORTHOLOGUE AFUA_8G06820)"/>
    <property type="match status" value="1"/>
</dbReference>
<comment type="function">
    <text evidence="1">Catalyzes an early step in riboflavin biosynthesis, the NADPH-dependent reduction of the ribose side chain of 2,5-diamino-6-ribosylamino-4(3H)-pyrimidinone 5'-phosphate, yielding 2,5-diamino-6-ribitylamino-4(3H)-pyrimidinone 5'-phosphate.</text>
</comment>
<keyword evidence="5" id="KW-0686">Riboflavin biosynthesis</keyword>
<proteinExistence type="inferred from homology"/>
<dbReference type="AlphaFoldDB" id="A0AA39YID8"/>
<gene>
    <name evidence="11" type="ORF">B0T16DRAFT_407529</name>
</gene>
<dbReference type="InterPro" id="IPR050765">
    <property type="entry name" value="Riboflavin_Biosynth_HTPR"/>
</dbReference>
<evidence type="ECO:0000256" key="8">
    <source>
        <dbReference type="ARBA" id="ARBA00047550"/>
    </source>
</evidence>
<evidence type="ECO:0000256" key="3">
    <source>
        <dbReference type="ARBA" id="ARBA00012851"/>
    </source>
</evidence>
<comment type="caution">
    <text evidence="11">The sequence shown here is derived from an EMBL/GenBank/DDBJ whole genome shotgun (WGS) entry which is preliminary data.</text>
</comment>
<keyword evidence="12" id="KW-1185">Reference proteome</keyword>
<dbReference type="GO" id="GO:0009231">
    <property type="term" value="P:riboflavin biosynthetic process"/>
    <property type="evidence" value="ECO:0007669"/>
    <property type="project" value="UniProtKB-KW"/>
</dbReference>
<evidence type="ECO:0000256" key="9">
    <source>
        <dbReference type="ARBA" id="ARBA00049020"/>
    </source>
</evidence>
<evidence type="ECO:0000256" key="2">
    <source>
        <dbReference type="ARBA" id="ARBA00009723"/>
    </source>
</evidence>
<dbReference type="PANTHER" id="PTHR38011:SF11">
    <property type="entry name" value="2,5-DIAMINO-6-RIBOSYLAMINO-4(3H)-PYRIMIDINONE 5'-PHOSPHATE REDUCTASE"/>
    <property type="match status" value="1"/>
</dbReference>
<evidence type="ECO:0000256" key="4">
    <source>
        <dbReference type="ARBA" id="ARBA00015035"/>
    </source>
</evidence>
<dbReference type="Proteomes" id="UP001174936">
    <property type="component" value="Unassembled WGS sequence"/>
</dbReference>
<comment type="similarity">
    <text evidence="2">Belongs to the HTP reductase family.</text>
</comment>
<dbReference type="InterPro" id="IPR002734">
    <property type="entry name" value="RibDG_C"/>
</dbReference>
<reference evidence="11" key="1">
    <citation type="submission" date="2023-06" db="EMBL/GenBank/DDBJ databases">
        <title>Genome-scale phylogeny and comparative genomics of the fungal order Sordariales.</title>
        <authorList>
            <consortium name="Lawrence Berkeley National Laboratory"/>
            <person name="Hensen N."/>
            <person name="Bonometti L."/>
            <person name="Westerberg I."/>
            <person name="Brannstrom I.O."/>
            <person name="Guillou S."/>
            <person name="Cros-Aarteil S."/>
            <person name="Calhoun S."/>
            <person name="Haridas S."/>
            <person name="Kuo A."/>
            <person name="Mondo S."/>
            <person name="Pangilinan J."/>
            <person name="Riley R."/>
            <person name="Labutti K."/>
            <person name="Andreopoulos B."/>
            <person name="Lipzen A."/>
            <person name="Chen C."/>
            <person name="Yanf M."/>
            <person name="Daum C."/>
            <person name="Ng V."/>
            <person name="Clum A."/>
            <person name="Steindorff A."/>
            <person name="Ohm R."/>
            <person name="Martin F."/>
            <person name="Silar P."/>
            <person name="Natvig D."/>
            <person name="Lalanne C."/>
            <person name="Gautier V."/>
            <person name="Ament-Velasquez S.L."/>
            <person name="Kruys A."/>
            <person name="Hutchinson M.I."/>
            <person name="Powell A.J."/>
            <person name="Barry K."/>
            <person name="Miller A.N."/>
            <person name="Grigoriev I.V."/>
            <person name="Debuchy R."/>
            <person name="Gladieux P."/>
            <person name="Thoren M.H."/>
            <person name="Johannesson H."/>
        </authorList>
    </citation>
    <scope>NUCLEOTIDE SEQUENCE</scope>
    <source>
        <strain evidence="11">SMH2532-1</strain>
    </source>
</reference>
<dbReference type="EC" id="1.1.1.302" evidence="3"/>